<feature type="coiled-coil region" evidence="4">
    <location>
        <begin position="256"/>
        <end position="297"/>
    </location>
</feature>
<name>A0A7I9UW87_9ACTN</name>
<dbReference type="EMBL" id="BJOU01000001">
    <property type="protein sequence ID" value="GED97040.1"/>
    <property type="molecule type" value="Genomic_DNA"/>
</dbReference>
<organism evidence="6 7">
    <name type="scientific">Gordonia crocea</name>
    <dbReference type="NCBI Taxonomy" id="589162"/>
    <lineage>
        <taxon>Bacteria</taxon>
        <taxon>Bacillati</taxon>
        <taxon>Actinomycetota</taxon>
        <taxon>Actinomycetes</taxon>
        <taxon>Mycobacteriales</taxon>
        <taxon>Gordoniaceae</taxon>
        <taxon>Gordonia</taxon>
    </lineage>
</organism>
<evidence type="ECO:0000259" key="5">
    <source>
        <dbReference type="PROSITE" id="PS50893"/>
    </source>
</evidence>
<dbReference type="SUPFAM" id="SSF52540">
    <property type="entry name" value="P-loop containing nucleoside triphosphate hydrolases"/>
    <property type="match status" value="2"/>
</dbReference>
<dbReference type="Proteomes" id="UP000444980">
    <property type="component" value="Unassembled WGS sequence"/>
</dbReference>
<dbReference type="RefSeq" id="WP_161926426.1">
    <property type="nucleotide sequence ID" value="NZ_BJOU01000001.1"/>
</dbReference>
<dbReference type="GO" id="GO:0016887">
    <property type="term" value="F:ATP hydrolysis activity"/>
    <property type="evidence" value="ECO:0007669"/>
    <property type="project" value="InterPro"/>
</dbReference>
<keyword evidence="3 6" id="KW-0067">ATP-binding</keyword>
<keyword evidence="4" id="KW-0175">Coiled coil</keyword>
<accession>A0A7I9UW87</accession>
<keyword evidence="1" id="KW-0677">Repeat</keyword>
<dbReference type="OrthoDB" id="4500804at2"/>
<evidence type="ECO:0000256" key="2">
    <source>
        <dbReference type="ARBA" id="ARBA00022741"/>
    </source>
</evidence>
<dbReference type="InterPro" id="IPR003593">
    <property type="entry name" value="AAA+_ATPase"/>
</dbReference>
<dbReference type="Pfam" id="PF00005">
    <property type="entry name" value="ABC_tran"/>
    <property type="match status" value="2"/>
</dbReference>
<comment type="caution">
    <text evidence="6">The sequence shown here is derived from an EMBL/GenBank/DDBJ whole genome shotgun (WGS) entry which is preliminary data.</text>
</comment>
<dbReference type="InterPro" id="IPR050611">
    <property type="entry name" value="ABCF"/>
</dbReference>
<evidence type="ECO:0000256" key="4">
    <source>
        <dbReference type="SAM" id="Coils"/>
    </source>
</evidence>
<dbReference type="InterPro" id="IPR027417">
    <property type="entry name" value="P-loop_NTPase"/>
</dbReference>
<dbReference type="PROSITE" id="PS50893">
    <property type="entry name" value="ABC_TRANSPORTER_2"/>
    <property type="match status" value="1"/>
</dbReference>
<dbReference type="AlphaFoldDB" id="A0A7I9UW87"/>
<dbReference type="PANTHER" id="PTHR19211:SF6">
    <property type="entry name" value="BLL7188 PROTEIN"/>
    <property type="match status" value="1"/>
</dbReference>
<reference evidence="7" key="1">
    <citation type="submission" date="2019-06" db="EMBL/GenBank/DDBJ databases">
        <title>Gordonia isolated from sludge of a wastewater treatment plant.</title>
        <authorList>
            <person name="Tamura T."/>
            <person name="Aoyama K."/>
            <person name="Kang Y."/>
            <person name="Saito S."/>
            <person name="Akiyama N."/>
            <person name="Yazawa K."/>
            <person name="Gonoi T."/>
            <person name="Mikami Y."/>
        </authorList>
    </citation>
    <scope>NUCLEOTIDE SEQUENCE [LARGE SCALE GENOMIC DNA]</scope>
    <source>
        <strain evidence="7">NBRC 107697</strain>
    </source>
</reference>
<dbReference type="InterPro" id="IPR003439">
    <property type="entry name" value="ABC_transporter-like_ATP-bd"/>
</dbReference>
<gene>
    <name evidence="6" type="ORF">nbrc107697_10790</name>
</gene>
<keyword evidence="7" id="KW-1185">Reference proteome</keyword>
<evidence type="ECO:0000313" key="6">
    <source>
        <dbReference type="EMBL" id="GED97040.1"/>
    </source>
</evidence>
<feature type="domain" description="ABC transporter" evidence="5">
    <location>
        <begin position="18"/>
        <end position="254"/>
    </location>
</feature>
<evidence type="ECO:0000256" key="3">
    <source>
        <dbReference type="ARBA" id="ARBA00022840"/>
    </source>
</evidence>
<dbReference type="PANTHER" id="PTHR19211">
    <property type="entry name" value="ATP-BINDING TRANSPORT PROTEIN-RELATED"/>
    <property type="match status" value="1"/>
</dbReference>
<dbReference type="GO" id="GO:0005524">
    <property type="term" value="F:ATP binding"/>
    <property type="evidence" value="ECO:0007669"/>
    <property type="project" value="UniProtKB-KW"/>
</dbReference>
<keyword evidence="2" id="KW-0547">Nucleotide-binding</keyword>
<protein>
    <submittedName>
        <fullName evidence="6">Putative ABC transporter ATP-binding protein</fullName>
    </submittedName>
</protein>
<dbReference type="Gene3D" id="3.40.50.300">
    <property type="entry name" value="P-loop containing nucleotide triphosphate hydrolases"/>
    <property type="match status" value="2"/>
</dbReference>
<sequence>MSIPPTPPSSAAQPIAGVTASGVDFAWPDGSPVFTGLTATIPTGLSSLVGANGVGKTTLLRLITGDLRPTAGSISTVGTVARLDQTPAADPSARVADLMGISATLAALARIEGGSVAAADFDAVGDDWDIAERARAELDALGLPDVALDRPIAELSGGEGTLVALAGCLRQRPSVLLLDEPTNNLDRRARGLLFEALGGFAGTSGRCAVVISHDLELLELVDTTMELYRPRPGAPVQLRAFGGPYSHYREAIDAEQEAAEAAVANASGDLAKQQRELAQAQTKLAHRARTARKAQEEKRVPKIVGGLRRNAAQVSAGKLANAHRDDFGAAKERLAHAGDAIRKDRHAVISLPPVEVPARRQVVIDDRLRMDGPERVAITGPNGSGKSTMLRDLVASAAIAVPYCYVPQTISFPDEQETVAGAARDAVPEASAEALHASLARLGLRGDAGAQPIHTLSGGQRLRAALAIGLVADPPPMLLILDEPTNNLDIDTVEVLADALAQWRGALLLVSHDEGFLDRVGVDRRVPLAK</sequence>
<proteinExistence type="predicted"/>
<dbReference type="SMART" id="SM00382">
    <property type="entry name" value="AAA"/>
    <property type="match status" value="2"/>
</dbReference>
<evidence type="ECO:0000256" key="1">
    <source>
        <dbReference type="ARBA" id="ARBA00022737"/>
    </source>
</evidence>
<evidence type="ECO:0000313" key="7">
    <source>
        <dbReference type="Proteomes" id="UP000444980"/>
    </source>
</evidence>